<keyword evidence="2" id="KW-1185">Reference proteome</keyword>
<proteinExistence type="predicted"/>
<dbReference type="PRINTS" id="PR00081">
    <property type="entry name" value="GDHRDH"/>
</dbReference>
<comment type="caution">
    <text evidence="1">The sequence shown here is derived from an EMBL/GenBank/DDBJ whole genome shotgun (WGS) entry which is preliminary data.</text>
</comment>
<reference evidence="1 2" key="1">
    <citation type="submission" date="2017-02" db="EMBL/GenBank/DDBJ databases">
        <title>The new phylogeny of genus Mycobacterium.</title>
        <authorList>
            <person name="Tortoli E."/>
            <person name="Trovato A."/>
            <person name="Cirillo D.M."/>
        </authorList>
    </citation>
    <scope>NUCLEOTIDE SEQUENCE [LARGE SCALE GENOMIC DNA]</scope>
    <source>
        <strain evidence="1 2">CCUG 56329</strain>
    </source>
</reference>
<dbReference type="EMBL" id="MVIL01000451">
    <property type="protein sequence ID" value="ORB76812.1"/>
    <property type="molecule type" value="Genomic_DNA"/>
</dbReference>
<dbReference type="Gene3D" id="3.40.50.720">
    <property type="entry name" value="NAD(P)-binding Rossmann-like Domain"/>
    <property type="match status" value="1"/>
</dbReference>
<accession>A0ABX3TDI1</accession>
<dbReference type="SUPFAM" id="SSF51735">
    <property type="entry name" value="NAD(P)-binding Rossmann-fold domains"/>
    <property type="match status" value="1"/>
</dbReference>
<dbReference type="InterPro" id="IPR036291">
    <property type="entry name" value="NAD(P)-bd_dom_sf"/>
</dbReference>
<name>A0ABX3TDI1_9MYCO</name>
<organism evidence="1 2">
    <name type="scientific">Mycobacterium timonense</name>
    <dbReference type="NCBI Taxonomy" id="701043"/>
    <lineage>
        <taxon>Bacteria</taxon>
        <taxon>Bacillati</taxon>
        <taxon>Actinomycetota</taxon>
        <taxon>Actinomycetes</taxon>
        <taxon>Mycobacteriales</taxon>
        <taxon>Mycobacteriaceae</taxon>
        <taxon>Mycobacterium</taxon>
        <taxon>Mycobacterium avium complex (MAC)</taxon>
    </lineage>
</organism>
<dbReference type="PANTHER" id="PTHR43975:SF2">
    <property type="entry name" value="EG:BACR7A4.14 PROTEIN-RELATED"/>
    <property type="match status" value="1"/>
</dbReference>
<dbReference type="RefSeq" id="WP_142277588.1">
    <property type="nucleotide sequence ID" value="NZ_MVIL01000451.1"/>
</dbReference>
<dbReference type="Proteomes" id="UP000192847">
    <property type="component" value="Unassembled WGS sequence"/>
</dbReference>
<gene>
    <name evidence="1" type="ORF">BST46_27995</name>
</gene>
<dbReference type="InterPro" id="IPR002347">
    <property type="entry name" value="SDR_fam"/>
</dbReference>
<evidence type="ECO:0000313" key="2">
    <source>
        <dbReference type="Proteomes" id="UP000192847"/>
    </source>
</evidence>
<protein>
    <submittedName>
        <fullName evidence="1">Oxidoreductase</fullName>
    </submittedName>
</protein>
<evidence type="ECO:0000313" key="1">
    <source>
        <dbReference type="EMBL" id="ORB76812.1"/>
    </source>
</evidence>
<dbReference type="Pfam" id="PF00106">
    <property type="entry name" value="adh_short"/>
    <property type="match status" value="1"/>
</dbReference>
<feature type="non-terminal residue" evidence="1">
    <location>
        <position position="125"/>
    </location>
</feature>
<dbReference type="PANTHER" id="PTHR43975">
    <property type="entry name" value="ZGC:101858"/>
    <property type="match status" value="1"/>
</dbReference>
<sequence>MSDRFALTDRVAVITGAGTGIGRASALVLAEHGADIVLAGRRPDPLQATAKEVEALGRRSLIVPTDVTETQQCQHLVDATMAEFGRLDILVNNAGGGETKGITRWTEEEWHDVVDLNLGSVSFLS</sequence>